<dbReference type="InterPro" id="IPR055414">
    <property type="entry name" value="LRR_R13L4/SHOC2-like"/>
</dbReference>
<evidence type="ECO:0000313" key="13">
    <source>
        <dbReference type="Proteomes" id="UP000823388"/>
    </source>
</evidence>
<dbReference type="Gene3D" id="1.10.8.430">
    <property type="entry name" value="Helical domain of apoptotic protease-activating factors"/>
    <property type="match status" value="1"/>
</dbReference>
<dbReference type="PRINTS" id="PR00364">
    <property type="entry name" value="DISEASERSIST"/>
</dbReference>
<dbReference type="Proteomes" id="UP000823388">
    <property type="component" value="Chromosome 4K"/>
</dbReference>
<dbReference type="Gene3D" id="3.80.10.10">
    <property type="entry name" value="Ribonuclease Inhibitor"/>
    <property type="match status" value="1"/>
</dbReference>
<dbReference type="Gene3D" id="1.10.10.10">
    <property type="entry name" value="Winged helix-like DNA-binding domain superfamily/Winged helix DNA-binding domain"/>
    <property type="match status" value="1"/>
</dbReference>
<proteinExistence type="inferred from homology"/>
<comment type="similarity">
    <text evidence="1">Belongs to the disease resistance NB-LRR family.</text>
</comment>
<feature type="domain" description="Disease resistance protein winged helix" evidence="10">
    <location>
        <begin position="386"/>
        <end position="458"/>
    </location>
</feature>
<evidence type="ECO:0000259" key="11">
    <source>
        <dbReference type="Pfam" id="PF23598"/>
    </source>
</evidence>
<dbReference type="GO" id="GO:0002758">
    <property type="term" value="P:innate immune response-activating signaling pathway"/>
    <property type="evidence" value="ECO:0007669"/>
    <property type="project" value="UniProtKB-ARBA"/>
</dbReference>
<keyword evidence="4" id="KW-0547">Nucleotide-binding</keyword>
<accession>A0A8T0TVD4</accession>
<dbReference type="InterPro" id="IPR041118">
    <property type="entry name" value="Rx_N"/>
</dbReference>
<dbReference type="InterPro" id="IPR032675">
    <property type="entry name" value="LRR_dom_sf"/>
</dbReference>
<keyword evidence="2" id="KW-0433">Leucine-rich repeat</keyword>
<evidence type="ECO:0000256" key="2">
    <source>
        <dbReference type="ARBA" id="ARBA00022614"/>
    </source>
</evidence>
<feature type="domain" description="Disease resistance R13L4/SHOC-2-like LRR" evidence="11">
    <location>
        <begin position="508"/>
        <end position="882"/>
    </location>
</feature>
<evidence type="ECO:0000259" key="9">
    <source>
        <dbReference type="Pfam" id="PF18052"/>
    </source>
</evidence>
<dbReference type="InterPro" id="IPR027417">
    <property type="entry name" value="P-loop_NTPase"/>
</dbReference>
<evidence type="ECO:0000259" key="10">
    <source>
        <dbReference type="Pfam" id="PF23559"/>
    </source>
</evidence>
<dbReference type="Pfam" id="PF23598">
    <property type="entry name" value="LRR_14"/>
    <property type="match status" value="1"/>
</dbReference>
<dbReference type="SUPFAM" id="SSF52058">
    <property type="entry name" value="L domain-like"/>
    <property type="match status" value="1"/>
</dbReference>
<dbReference type="PANTHER" id="PTHR23155">
    <property type="entry name" value="DISEASE RESISTANCE PROTEIN RP"/>
    <property type="match status" value="1"/>
</dbReference>
<evidence type="ECO:0000256" key="6">
    <source>
        <dbReference type="ARBA" id="ARBA00023054"/>
    </source>
</evidence>
<evidence type="ECO:0000256" key="5">
    <source>
        <dbReference type="ARBA" id="ARBA00022821"/>
    </source>
</evidence>
<dbReference type="GO" id="GO:0043531">
    <property type="term" value="F:ADP binding"/>
    <property type="evidence" value="ECO:0007669"/>
    <property type="project" value="InterPro"/>
</dbReference>
<dbReference type="Pfam" id="PF18052">
    <property type="entry name" value="Rx_N"/>
    <property type="match status" value="1"/>
</dbReference>
<dbReference type="GO" id="GO:0009626">
    <property type="term" value="P:plant-type hypersensitive response"/>
    <property type="evidence" value="ECO:0007669"/>
    <property type="project" value="UniProtKB-ARBA"/>
</dbReference>
<evidence type="ECO:0000256" key="1">
    <source>
        <dbReference type="ARBA" id="ARBA00008894"/>
    </source>
</evidence>
<dbReference type="InterPro" id="IPR002182">
    <property type="entry name" value="NB-ARC"/>
</dbReference>
<dbReference type="Pfam" id="PF00931">
    <property type="entry name" value="NB-ARC"/>
    <property type="match status" value="1"/>
</dbReference>
<comment type="caution">
    <text evidence="12">The sequence shown here is derived from an EMBL/GenBank/DDBJ whole genome shotgun (WGS) entry which is preliminary data.</text>
</comment>
<dbReference type="InterPro" id="IPR058922">
    <property type="entry name" value="WHD_DRP"/>
</dbReference>
<dbReference type="AlphaFoldDB" id="A0A8T0TVD4"/>
<evidence type="ECO:0000259" key="8">
    <source>
        <dbReference type="Pfam" id="PF00931"/>
    </source>
</evidence>
<evidence type="ECO:0000256" key="3">
    <source>
        <dbReference type="ARBA" id="ARBA00022737"/>
    </source>
</evidence>
<dbReference type="InterPro" id="IPR044974">
    <property type="entry name" value="Disease_R_plants"/>
</dbReference>
<dbReference type="FunFam" id="1.10.10.10:FF:000322">
    <property type="entry name" value="Probable disease resistance protein At1g63360"/>
    <property type="match status" value="1"/>
</dbReference>
<reference evidence="12" key="1">
    <citation type="submission" date="2020-05" db="EMBL/GenBank/DDBJ databases">
        <title>WGS assembly of Panicum virgatum.</title>
        <authorList>
            <person name="Lovell J.T."/>
            <person name="Jenkins J."/>
            <person name="Shu S."/>
            <person name="Juenger T.E."/>
            <person name="Schmutz J."/>
        </authorList>
    </citation>
    <scope>NUCLEOTIDE SEQUENCE</scope>
    <source>
        <strain evidence="12">AP13</strain>
    </source>
</reference>
<dbReference type="InterPro" id="IPR036388">
    <property type="entry name" value="WH-like_DNA-bd_sf"/>
</dbReference>
<keyword evidence="6 7" id="KW-0175">Coiled coil</keyword>
<evidence type="ECO:0000256" key="4">
    <source>
        <dbReference type="ARBA" id="ARBA00022741"/>
    </source>
</evidence>
<dbReference type="Pfam" id="PF23559">
    <property type="entry name" value="WHD_DRP"/>
    <property type="match status" value="1"/>
</dbReference>
<keyword evidence="13" id="KW-1185">Reference proteome</keyword>
<name>A0A8T0TVD4_PANVG</name>
<gene>
    <name evidence="12" type="ORF">PVAP13_4KG110600</name>
</gene>
<feature type="domain" description="NB-ARC" evidence="8">
    <location>
        <begin position="167"/>
        <end position="289"/>
    </location>
</feature>
<protein>
    <submittedName>
        <fullName evidence="12">Uncharacterized protein</fullName>
    </submittedName>
</protein>
<organism evidence="12 13">
    <name type="scientific">Panicum virgatum</name>
    <name type="common">Blackwell switchgrass</name>
    <dbReference type="NCBI Taxonomy" id="38727"/>
    <lineage>
        <taxon>Eukaryota</taxon>
        <taxon>Viridiplantae</taxon>
        <taxon>Streptophyta</taxon>
        <taxon>Embryophyta</taxon>
        <taxon>Tracheophyta</taxon>
        <taxon>Spermatophyta</taxon>
        <taxon>Magnoliopsida</taxon>
        <taxon>Liliopsida</taxon>
        <taxon>Poales</taxon>
        <taxon>Poaceae</taxon>
        <taxon>PACMAD clade</taxon>
        <taxon>Panicoideae</taxon>
        <taxon>Panicodae</taxon>
        <taxon>Paniceae</taxon>
        <taxon>Panicinae</taxon>
        <taxon>Panicum</taxon>
        <taxon>Panicum sect. Hiantes</taxon>
    </lineage>
</organism>
<dbReference type="Gene3D" id="3.40.50.300">
    <property type="entry name" value="P-loop containing nucleotide triphosphate hydrolases"/>
    <property type="match status" value="1"/>
</dbReference>
<evidence type="ECO:0000256" key="7">
    <source>
        <dbReference type="SAM" id="Coils"/>
    </source>
</evidence>
<dbReference type="InterPro" id="IPR042197">
    <property type="entry name" value="Apaf_helical"/>
</dbReference>
<dbReference type="PANTHER" id="PTHR23155:SF1116">
    <property type="entry name" value="OS12G0273300 PROTEIN"/>
    <property type="match status" value="1"/>
</dbReference>
<dbReference type="Gene3D" id="1.20.5.4130">
    <property type="match status" value="1"/>
</dbReference>
<dbReference type="GO" id="GO:0042742">
    <property type="term" value="P:defense response to bacterium"/>
    <property type="evidence" value="ECO:0007669"/>
    <property type="project" value="UniProtKB-ARBA"/>
</dbReference>
<keyword evidence="3" id="KW-0677">Repeat</keyword>
<feature type="coiled-coil region" evidence="7">
    <location>
        <begin position="27"/>
        <end position="54"/>
    </location>
</feature>
<dbReference type="EMBL" id="CM029043">
    <property type="protein sequence ID" value="KAG2611839.1"/>
    <property type="molecule type" value="Genomic_DNA"/>
</dbReference>
<keyword evidence="5" id="KW-0611">Plant defense</keyword>
<feature type="domain" description="Disease resistance N-terminal" evidence="9">
    <location>
        <begin position="8"/>
        <end position="88"/>
    </location>
</feature>
<dbReference type="SUPFAM" id="SSF52540">
    <property type="entry name" value="P-loop containing nucleoside triphosphate hydrolases"/>
    <property type="match status" value="1"/>
</dbReference>
<sequence length="885" mass="101077">MADLVTGAMGSLVPKLVNVLKEEYGHQAAMEEHIDKLTKELQGAQAALHKLDEQVKLWTHKVRESSYDMEDILDIYLVYVQGSDSAKKEGLLKRFGEKMANFIGIKDIMTRLNEVNERYRRYKVDDIVAKPTTMAIVDPRLAAMYNKSSRELISMLQTQQPGDVPTANMKIVSVVGVGGLGKTTLAKAVYDKLKGDFGHRAFVPVGRNPDLKKVVKDIFSTIELDVKHLIDELQRFFLKSQKRYLIVIDDAWEVQSWKTIKLAFDSDSNYEDRIMVTTRKLEVAREAHKLFYTRVYGDHGGHFDNQRDEISDKILKKCGGIPLAIITMASLLDGKPRHKWYDIYKTIGFGHKDSKEAENTTMRILSFSYYDLPSHHRTCLLYLSAFPEDYMIPKGPLIWMWIAEGFVHEEESMWLYETGEGYFNDLINRSLIQAEDHYSGLDGIIIGCRVHDIVLDFIRSMSREEHFFTILDNDQDKPLESHVHRLAHHNRTMWHTDQINKYDGMRTVRSFSAQSIESWVPLSSFKLLRVLAIERCHPTGDCGYHIENVEHLVHLRYLSIMGTCIHRFPEEIGSLRFLQTLNLEGCGIIETPSWITSFPKQLVCLSISFKGHTSADAELGWLERLTSLEELFMDRSGRRFEWKELGALRKLGALTLHVHMDDKESERDFVESVRRLGMLKSLLVYNNNNYSTIRFQAAGLIHSRQLRELVVYDVTFLKLPPCINPSGLPSLSHLSLKLEDVDELDLQNLGGLPELRFLNLDLLEGCSAAVSCNVNDSSVVYFPKLRCFKLYGATVLFLASKEDNKVSFHLWDGQSVVSDDENEDDSIIVKGGAAALNLGWEYLPSLRQITVSLYGGVGDTDKKKVKVSLRRAAIEHPNRPVLVFY</sequence>
<evidence type="ECO:0000313" key="12">
    <source>
        <dbReference type="EMBL" id="KAG2611839.1"/>
    </source>
</evidence>